<dbReference type="EMBL" id="CP020330">
    <property type="protein sequence ID" value="AQZ53589.1"/>
    <property type="molecule type" value="Genomic_DNA"/>
</dbReference>
<keyword evidence="1" id="KW-1133">Transmembrane helix</keyword>
<keyword evidence="1" id="KW-0812">Transmembrane</keyword>
<accession>A0A1U9Z786</accession>
<dbReference type="RefSeq" id="WP_018064357.1">
    <property type="nucleotide sequence ID" value="NZ_AQWH01000007.1"/>
</dbReference>
<protein>
    <submittedName>
        <fullName evidence="2">Uncharacterized protein</fullName>
    </submittedName>
</protein>
<dbReference type="KEGG" id="mmed:Mame_04297"/>
<name>A0A1U9Z786_9HYPH</name>
<keyword evidence="1" id="KW-0472">Membrane</keyword>
<evidence type="ECO:0000313" key="2">
    <source>
        <dbReference type="EMBL" id="AQZ53589.1"/>
    </source>
</evidence>
<feature type="transmembrane region" description="Helical" evidence="1">
    <location>
        <begin position="43"/>
        <end position="61"/>
    </location>
</feature>
<reference evidence="2 3" key="1">
    <citation type="submission" date="2017-03" db="EMBL/GenBank/DDBJ databases">
        <title>Foreign affairs: Plasmid Transfer between Roseobacters and Rhizobia.</title>
        <authorList>
            <person name="Bartling P."/>
            <person name="Bunk B."/>
            <person name="Overmann J."/>
            <person name="Brinkmann H."/>
            <person name="Petersen J."/>
        </authorList>
    </citation>
    <scope>NUCLEOTIDE SEQUENCE [LARGE SCALE GENOMIC DNA]</scope>
    <source>
        <strain evidence="2 3">MACL11</strain>
    </source>
</reference>
<organism evidence="2 3">
    <name type="scientific">Martelella mediterranea DSM 17316</name>
    <dbReference type="NCBI Taxonomy" id="1122214"/>
    <lineage>
        <taxon>Bacteria</taxon>
        <taxon>Pseudomonadati</taxon>
        <taxon>Pseudomonadota</taxon>
        <taxon>Alphaproteobacteria</taxon>
        <taxon>Hyphomicrobiales</taxon>
        <taxon>Aurantimonadaceae</taxon>
        <taxon>Martelella</taxon>
    </lineage>
</organism>
<dbReference type="Proteomes" id="UP000191135">
    <property type="component" value="Chromosome"/>
</dbReference>
<keyword evidence="3" id="KW-1185">Reference proteome</keyword>
<evidence type="ECO:0000313" key="3">
    <source>
        <dbReference type="Proteomes" id="UP000191135"/>
    </source>
</evidence>
<gene>
    <name evidence="2" type="ORF">Mame_04297</name>
</gene>
<sequence>MKLAGLVLVVVGLAGLTIRILLYQYPDVAGTIEGSLLSPLSHLTIAVGAGLLALHLLYRVLRHVMHF</sequence>
<dbReference type="AlphaFoldDB" id="A0A1U9Z786"/>
<evidence type="ECO:0000256" key="1">
    <source>
        <dbReference type="SAM" id="Phobius"/>
    </source>
</evidence>
<dbReference type="STRING" id="1122214.Mame_04297"/>
<proteinExistence type="predicted"/>